<evidence type="ECO:0000313" key="1">
    <source>
        <dbReference type="EMBL" id="THG41106.1"/>
    </source>
</evidence>
<organism evidence="1 2">
    <name type="scientific">Sphingomonas olei</name>
    <dbReference type="NCBI Taxonomy" id="1886787"/>
    <lineage>
        <taxon>Bacteria</taxon>
        <taxon>Pseudomonadati</taxon>
        <taxon>Pseudomonadota</taxon>
        <taxon>Alphaproteobacteria</taxon>
        <taxon>Sphingomonadales</taxon>
        <taxon>Sphingomonadaceae</taxon>
        <taxon>Sphingomonas</taxon>
    </lineage>
</organism>
<accession>A0ABY2QJL9</accession>
<evidence type="ECO:0000313" key="2">
    <source>
        <dbReference type="Proteomes" id="UP000308038"/>
    </source>
</evidence>
<protein>
    <submittedName>
        <fullName evidence="1">Uncharacterized protein</fullName>
    </submittedName>
</protein>
<proteinExistence type="predicted"/>
<dbReference type="RefSeq" id="WP_136451050.1">
    <property type="nucleotide sequence ID" value="NZ_SSTI01000003.1"/>
</dbReference>
<reference evidence="1 2" key="1">
    <citation type="submission" date="2019-04" db="EMBL/GenBank/DDBJ databases">
        <title>Microbes associate with the intestines of laboratory mice.</title>
        <authorList>
            <person name="Navarre W."/>
            <person name="Wong E."/>
            <person name="Huang K.C."/>
            <person name="Tropini C."/>
            <person name="Ng K."/>
            <person name="Yu B."/>
        </authorList>
    </citation>
    <scope>NUCLEOTIDE SEQUENCE [LARGE SCALE GENOMIC DNA]</scope>
    <source>
        <strain evidence="1 2">NM83_B4-11</strain>
    </source>
</reference>
<comment type="caution">
    <text evidence="1">The sequence shown here is derived from an EMBL/GenBank/DDBJ whole genome shotgun (WGS) entry which is preliminary data.</text>
</comment>
<dbReference type="EMBL" id="SSTI01000003">
    <property type="protein sequence ID" value="THG41106.1"/>
    <property type="molecule type" value="Genomic_DNA"/>
</dbReference>
<gene>
    <name evidence="1" type="ORF">E5988_05920</name>
</gene>
<sequence>MEKRRQIAIVAGTLSLAALAMIDPPSADIRILTHERADTSPARFQAGVDLGLASASILVTWTAHQLTR</sequence>
<keyword evidence="2" id="KW-1185">Reference proteome</keyword>
<name>A0ABY2QJL9_9SPHN</name>
<dbReference type="Proteomes" id="UP000308038">
    <property type="component" value="Unassembled WGS sequence"/>
</dbReference>